<evidence type="ECO:0000256" key="1">
    <source>
        <dbReference type="SAM" id="SignalP"/>
    </source>
</evidence>
<dbReference type="RefSeq" id="WP_092638703.1">
    <property type="nucleotide sequence ID" value="NZ_FNID01000008.1"/>
</dbReference>
<keyword evidence="1" id="KW-0732">Signal</keyword>
<evidence type="ECO:0000313" key="2">
    <source>
        <dbReference type="EMBL" id="SDM94094.1"/>
    </source>
</evidence>
<evidence type="ECO:0000313" key="3">
    <source>
        <dbReference type="Proteomes" id="UP000199182"/>
    </source>
</evidence>
<keyword evidence="3" id="KW-1185">Reference proteome</keyword>
<dbReference type="EMBL" id="FNID01000008">
    <property type="protein sequence ID" value="SDM94094.1"/>
    <property type="molecule type" value="Genomic_DNA"/>
</dbReference>
<feature type="signal peptide" evidence="1">
    <location>
        <begin position="1"/>
        <end position="21"/>
    </location>
</feature>
<feature type="chain" id="PRO_5039463822" description="Lipoprotein" evidence="1">
    <location>
        <begin position="22"/>
        <end position="330"/>
    </location>
</feature>
<proteinExistence type="predicted"/>
<dbReference type="PROSITE" id="PS51257">
    <property type="entry name" value="PROKAR_LIPOPROTEIN"/>
    <property type="match status" value="1"/>
</dbReference>
<accession>A0A1G9XBH5</accession>
<organism evidence="2 3">
    <name type="scientific">Acetanaerobacterium elongatum</name>
    <dbReference type="NCBI Taxonomy" id="258515"/>
    <lineage>
        <taxon>Bacteria</taxon>
        <taxon>Bacillati</taxon>
        <taxon>Bacillota</taxon>
        <taxon>Clostridia</taxon>
        <taxon>Eubacteriales</taxon>
        <taxon>Oscillospiraceae</taxon>
        <taxon>Acetanaerobacterium</taxon>
    </lineage>
</organism>
<name>A0A1G9XBH5_9FIRM</name>
<evidence type="ECO:0008006" key="4">
    <source>
        <dbReference type="Google" id="ProtNLM"/>
    </source>
</evidence>
<dbReference type="AlphaFoldDB" id="A0A1G9XBH5"/>
<sequence length="330" mass="36021">MKRLFRLLPLFLLLIMTSCTVSPSPASSGNQKEQASVTSVFVGDSADISSEIISSGASGDLVDKPSINEELAKEYAGKTVEQIVSGWGKGNYVTYNGWGQTQNLPLLENWIEKYRKGEKATVNICHDGGGFGSSVYILIADGTQKYKVASYYDDGEWEFCESSVVIKREMDYIFASDVPAKEWYDKWQGMVITHTPIVPKEIEYDIKAAAPLGEITPKEAGEIAVKRFAQFYTYAEDSDGSFYAGGQYFPLNLEPSPAHLKGVHPVLHGAAMMNGHPCYIIGIATTDTDTGEAILEVINADGGNLNVSISAEDGSYTLFADSKQEFIKPV</sequence>
<gene>
    <name evidence="2" type="ORF">SAMN05192585_10822</name>
</gene>
<reference evidence="2 3" key="1">
    <citation type="submission" date="2016-10" db="EMBL/GenBank/DDBJ databases">
        <authorList>
            <person name="de Groot N.N."/>
        </authorList>
    </citation>
    <scope>NUCLEOTIDE SEQUENCE [LARGE SCALE GENOMIC DNA]</scope>
    <source>
        <strain evidence="2 3">CGMCC 1.5012</strain>
    </source>
</reference>
<protein>
    <recommendedName>
        <fullName evidence="4">Lipoprotein</fullName>
    </recommendedName>
</protein>
<dbReference type="Proteomes" id="UP000199182">
    <property type="component" value="Unassembled WGS sequence"/>
</dbReference>